<dbReference type="STRING" id="1963862.B4O97_01425"/>
<keyword evidence="7 9" id="KW-0811">Translocation</keyword>
<evidence type="ECO:0000256" key="3">
    <source>
        <dbReference type="ARBA" id="ARBA00022475"/>
    </source>
</evidence>
<dbReference type="GO" id="GO:0008320">
    <property type="term" value="F:protein transmembrane transporter activity"/>
    <property type="evidence" value="ECO:0007669"/>
    <property type="project" value="UniProtKB-UniRule"/>
</dbReference>
<dbReference type="InterPro" id="IPR006312">
    <property type="entry name" value="TatA/E"/>
</dbReference>
<evidence type="ECO:0000256" key="6">
    <source>
        <dbReference type="ARBA" id="ARBA00022989"/>
    </source>
</evidence>
<dbReference type="Pfam" id="PF02416">
    <property type="entry name" value="TatA_B_E"/>
    <property type="match status" value="1"/>
</dbReference>
<evidence type="ECO:0000313" key="12">
    <source>
        <dbReference type="Proteomes" id="UP000192343"/>
    </source>
</evidence>
<organism evidence="11 12">
    <name type="scientific">Marispirochaeta aestuarii</name>
    <dbReference type="NCBI Taxonomy" id="1963862"/>
    <lineage>
        <taxon>Bacteria</taxon>
        <taxon>Pseudomonadati</taxon>
        <taxon>Spirochaetota</taxon>
        <taxon>Spirochaetia</taxon>
        <taxon>Spirochaetales</taxon>
        <taxon>Spirochaetaceae</taxon>
        <taxon>Marispirochaeta</taxon>
    </lineage>
</organism>
<keyword evidence="3 9" id="KW-1003">Cell membrane</keyword>
<dbReference type="RefSeq" id="WP_083047575.1">
    <property type="nucleotide sequence ID" value="NZ_CAXXQO010000003.1"/>
</dbReference>
<evidence type="ECO:0000256" key="2">
    <source>
        <dbReference type="ARBA" id="ARBA00022448"/>
    </source>
</evidence>
<dbReference type="GO" id="GO:0033281">
    <property type="term" value="C:TAT protein transport complex"/>
    <property type="evidence" value="ECO:0007669"/>
    <property type="project" value="UniProtKB-UniRule"/>
</dbReference>
<evidence type="ECO:0000256" key="4">
    <source>
        <dbReference type="ARBA" id="ARBA00022692"/>
    </source>
</evidence>
<evidence type="ECO:0000256" key="7">
    <source>
        <dbReference type="ARBA" id="ARBA00023010"/>
    </source>
</evidence>
<feature type="region of interest" description="Disordered" evidence="10">
    <location>
        <begin position="36"/>
        <end position="57"/>
    </location>
</feature>
<comment type="similarity">
    <text evidence="9">Belongs to the TatA/E family.</text>
</comment>
<dbReference type="PANTHER" id="PTHR42982">
    <property type="entry name" value="SEC-INDEPENDENT PROTEIN TRANSLOCASE PROTEIN TATA"/>
    <property type="match status" value="1"/>
</dbReference>
<keyword evidence="6 9" id="KW-1133">Transmembrane helix</keyword>
<comment type="subcellular location">
    <subcellularLocation>
        <location evidence="1 9">Cell membrane</location>
        <topology evidence="1 9">Single-pass membrane protein</topology>
    </subcellularLocation>
</comment>
<dbReference type="InterPro" id="IPR003369">
    <property type="entry name" value="TatA/B/E"/>
</dbReference>
<evidence type="ECO:0000256" key="10">
    <source>
        <dbReference type="SAM" id="MobiDB-lite"/>
    </source>
</evidence>
<sequence length="57" mass="6139">MLGSTEILVIGGVVVLLFGASAIPKFARSLGKAKKEFRDGMSEGEAEARNEQEEKKD</sequence>
<dbReference type="AlphaFoldDB" id="A0A1Y1S4J4"/>
<dbReference type="EMBL" id="MWQY01000001">
    <property type="protein sequence ID" value="ORC38444.1"/>
    <property type="molecule type" value="Genomic_DNA"/>
</dbReference>
<keyword evidence="8 9" id="KW-0472">Membrane</keyword>
<dbReference type="HAMAP" id="MF_00236">
    <property type="entry name" value="TatA_E"/>
    <property type="match status" value="1"/>
</dbReference>
<evidence type="ECO:0000313" key="11">
    <source>
        <dbReference type="EMBL" id="ORC38444.1"/>
    </source>
</evidence>
<reference evidence="11 12" key="1">
    <citation type="submission" date="2017-03" db="EMBL/GenBank/DDBJ databases">
        <title>Draft Genome sequence of Marispirochaeta sp. strain JC444.</title>
        <authorList>
            <person name="Shivani Y."/>
            <person name="Subhash Y."/>
            <person name="Sasikala C."/>
            <person name="Ramana C."/>
        </authorList>
    </citation>
    <scope>NUCLEOTIDE SEQUENCE [LARGE SCALE GENOMIC DNA]</scope>
    <source>
        <strain evidence="11 12">JC444</strain>
    </source>
</reference>
<keyword evidence="12" id="KW-1185">Reference proteome</keyword>
<evidence type="ECO:0000256" key="9">
    <source>
        <dbReference type="HAMAP-Rule" id="MF_00236"/>
    </source>
</evidence>
<comment type="function">
    <text evidence="9">Part of the twin-arginine translocation (Tat) system that transports large folded proteins containing a characteristic twin-arginine motif in their signal peptide across membranes. TatA could form the protein-conducting channel of the Tat system.</text>
</comment>
<accession>A0A1Y1S4J4</accession>
<proteinExistence type="inferred from homology"/>
<evidence type="ECO:0000256" key="8">
    <source>
        <dbReference type="ARBA" id="ARBA00023136"/>
    </source>
</evidence>
<dbReference type="Gene3D" id="1.20.5.3310">
    <property type="match status" value="1"/>
</dbReference>
<comment type="subunit">
    <text evidence="9">Forms a complex with TatC.</text>
</comment>
<comment type="caution">
    <text evidence="11">The sequence shown here is derived from an EMBL/GenBank/DDBJ whole genome shotgun (WGS) entry which is preliminary data.</text>
</comment>
<keyword evidence="2 9" id="KW-0813">Transport</keyword>
<protein>
    <recommendedName>
        <fullName evidence="9">Sec-independent protein translocase protein TatA</fullName>
    </recommendedName>
</protein>
<evidence type="ECO:0000256" key="1">
    <source>
        <dbReference type="ARBA" id="ARBA00004162"/>
    </source>
</evidence>
<keyword evidence="4 9" id="KW-0812">Transmembrane</keyword>
<gene>
    <name evidence="9" type="primary">tatA</name>
    <name evidence="11" type="ORF">B4O97_01425</name>
</gene>
<evidence type="ECO:0000256" key="5">
    <source>
        <dbReference type="ARBA" id="ARBA00022927"/>
    </source>
</evidence>
<name>A0A1Y1S4J4_9SPIO</name>
<dbReference type="GO" id="GO:0043953">
    <property type="term" value="P:protein transport by the Tat complex"/>
    <property type="evidence" value="ECO:0007669"/>
    <property type="project" value="UniProtKB-UniRule"/>
</dbReference>
<dbReference type="PANTHER" id="PTHR42982:SF1">
    <property type="entry name" value="SEC-INDEPENDENT PROTEIN TRANSLOCASE PROTEIN TATA"/>
    <property type="match status" value="1"/>
</dbReference>
<keyword evidence="5 9" id="KW-0653">Protein transport</keyword>
<dbReference type="NCBIfam" id="TIGR01411">
    <property type="entry name" value="tatAE"/>
    <property type="match status" value="1"/>
</dbReference>
<dbReference type="Proteomes" id="UP000192343">
    <property type="component" value="Unassembled WGS sequence"/>
</dbReference>